<dbReference type="Proteomes" id="UP000569732">
    <property type="component" value="Unassembled WGS sequence"/>
</dbReference>
<keyword evidence="2" id="KW-1185">Reference proteome</keyword>
<dbReference type="SUPFAM" id="SSF53850">
    <property type="entry name" value="Periplasmic binding protein-like II"/>
    <property type="match status" value="1"/>
</dbReference>
<accession>A0A853I4Q5</accession>
<protein>
    <submittedName>
        <fullName evidence="1">Transporter substrate-binding domain-containing protein</fullName>
    </submittedName>
</protein>
<sequence>MDILTYHDQPPYIIDRKSEKGLSYEVINAVNNTMNTSYHIRILPKMRLKKMLTGKQGAVMIWAVSLTFGGIENAKQHGFIWGKALLYDQQGFISRINKPVEYMGPTSLYGLALGGVQGHTYFGLQDDIDSGKIIRINSSKEAKNIRLLLAQRLDVITMAHSSAKYYENLFQVGNKLYFSKQPLNRYSRHFLASKNQSSHIDRVNHWLHHAVQNGSYKKLLAKYGLDTLIPPR</sequence>
<evidence type="ECO:0000313" key="2">
    <source>
        <dbReference type="Proteomes" id="UP000569732"/>
    </source>
</evidence>
<dbReference type="EMBL" id="JACCKB010000003">
    <property type="protein sequence ID" value="NYZ65124.1"/>
    <property type="molecule type" value="Genomic_DNA"/>
</dbReference>
<name>A0A853I4Q5_9GAMM</name>
<proteinExistence type="predicted"/>
<organism evidence="1 2">
    <name type="scientific">Spartinivicinus marinus</name>
    <dbReference type="NCBI Taxonomy" id="2994442"/>
    <lineage>
        <taxon>Bacteria</taxon>
        <taxon>Pseudomonadati</taxon>
        <taxon>Pseudomonadota</taxon>
        <taxon>Gammaproteobacteria</taxon>
        <taxon>Oceanospirillales</taxon>
        <taxon>Zooshikellaceae</taxon>
        <taxon>Spartinivicinus</taxon>
    </lineage>
</organism>
<dbReference type="RefSeq" id="WP_180567148.1">
    <property type="nucleotide sequence ID" value="NZ_JACCKB010000003.1"/>
</dbReference>
<comment type="caution">
    <text evidence="1">The sequence shown here is derived from an EMBL/GenBank/DDBJ whole genome shotgun (WGS) entry which is preliminary data.</text>
</comment>
<reference evidence="1 2" key="1">
    <citation type="submission" date="2020-07" db="EMBL/GenBank/DDBJ databases">
        <title>Endozoicomonas sp. nov., isolated from sediment.</title>
        <authorList>
            <person name="Gu T."/>
        </authorList>
    </citation>
    <scope>NUCLEOTIDE SEQUENCE [LARGE SCALE GENOMIC DNA]</scope>
    <source>
        <strain evidence="1 2">SM1973</strain>
    </source>
</reference>
<dbReference type="Gene3D" id="3.40.190.10">
    <property type="entry name" value="Periplasmic binding protein-like II"/>
    <property type="match status" value="2"/>
</dbReference>
<evidence type="ECO:0000313" key="1">
    <source>
        <dbReference type="EMBL" id="NYZ65124.1"/>
    </source>
</evidence>
<gene>
    <name evidence="1" type="ORF">H0A36_03820</name>
</gene>
<dbReference type="AlphaFoldDB" id="A0A853I4Q5"/>